<dbReference type="GO" id="GO:0006281">
    <property type="term" value="P:DNA repair"/>
    <property type="evidence" value="ECO:0007669"/>
    <property type="project" value="UniProtKB-KW"/>
</dbReference>
<evidence type="ECO:0000256" key="2">
    <source>
        <dbReference type="ARBA" id="ARBA00022722"/>
    </source>
</evidence>
<evidence type="ECO:0000313" key="10">
    <source>
        <dbReference type="EMBL" id="CAF4329629.1"/>
    </source>
</evidence>
<dbReference type="PANTHER" id="PTHR11081:SF70">
    <property type="entry name" value="FLAP ENDONUCLEASE GEN HOMOLOG 1"/>
    <property type="match status" value="1"/>
</dbReference>
<dbReference type="SUPFAM" id="SSF47807">
    <property type="entry name" value="5' to 3' exonuclease, C-terminal subdomain"/>
    <property type="match status" value="1"/>
</dbReference>
<sequence length="171" mass="19939">DCFVYGAKTIIRNFGIDMKSISFDIYDRNEIESTCHLNQRSLLTLALILGSDYDSQGIQGIGRENALKFLQLIPTNIDPVDYLRTVLTRNNPQNKYEQKILNILKDNNKKNLKNFDKIVKEYSSSELDNLPLIVSIASIKWLKPVRVKELQLYMKKKLGWIESYTFIKVRY</sequence>
<keyword evidence="8" id="KW-0234">DNA repair</keyword>
<dbReference type="EMBL" id="CAJOAZ010018775">
    <property type="protein sequence ID" value="CAF4329629.1"/>
    <property type="molecule type" value="Genomic_DNA"/>
</dbReference>
<keyword evidence="6" id="KW-0378">Hydrolase</keyword>
<dbReference type="PANTHER" id="PTHR11081">
    <property type="entry name" value="FLAP ENDONUCLEASE FAMILY MEMBER"/>
    <property type="match status" value="1"/>
</dbReference>
<keyword evidence="7" id="KW-0460">Magnesium</keyword>
<dbReference type="Gene3D" id="1.10.150.20">
    <property type="entry name" value="5' to 3' exonuclease, C-terminal subdomain"/>
    <property type="match status" value="1"/>
</dbReference>
<keyword evidence="4" id="KW-0255">Endonuclease</keyword>
<evidence type="ECO:0000256" key="6">
    <source>
        <dbReference type="ARBA" id="ARBA00022801"/>
    </source>
</evidence>
<keyword evidence="2" id="KW-0540">Nuclease</keyword>
<accession>A0A820JMN0</accession>
<name>A0A820JMN0_9BILA</name>
<organism evidence="10 11">
    <name type="scientific">Adineta steineri</name>
    <dbReference type="NCBI Taxonomy" id="433720"/>
    <lineage>
        <taxon>Eukaryota</taxon>
        <taxon>Metazoa</taxon>
        <taxon>Spiralia</taxon>
        <taxon>Gnathifera</taxon>
        <taxon>Rotifera</taxon>
        <taxon>Eurotatoria</taxon>
        <taxon>Bdelloidea</taxon>
        <taxon>Adinetida</taxon>
        <taxon>Adinetidae</taxon>
        <taxon>Adineta</taxon>
    </lineage>
</organism>
<dbReference type="InterPro" id="IPR036279">
    <property type="entry name" value="5-3_exonuclease_C_sf"/>
</dbReference>
<dbReference type="GO" id="GO:0046872">
    <property type="term" value="F:metal ion binding"/>
    <property type="evidence" value="ECO:0007669"/>
    <property type="project" value="UniProtKB-KW"/>
</dbReference>
<proteinExistence type="inferred from homology"/>
<evidence type="ECO:0000256" key="9">
    <source>
        <dbReference type="ARBA" id="ARBA00038112"/>
    </source>
</evidence>
<comment type="similarity">
    <text evidence="9">Belongs to the XPG/RAD2 endonuclease family. GEN subfamily.</text>
</comment>
<evidence type="ECO:0000256" key="5">
    <source>
        <dbReference type="ARBA" id="ARBA00022763"/>
    </source>
</evidence>
<dbReference type="FunFam" id="1.10.150.20:FF:000030">
    <property type="entry name" value="Flap endonuclease GEN-like 1"/>
    <property type="match status" value="1"/>
</dbReference>
<dbReference type="InterPro" id="IPR006084">
    <property type="entry name" value="XPG/Rad2"/>
</dbReference>
<evidence type="ECO:0000256" key="7">
    <source>
        <dbReference type="ARBA" id="ARBA00022842"/>
    </source>
</evidence>
<feature type="non-terminal residue" evidence="10">
    <location>
        <position position="1"/>
    </location>
</feature>
<dbReference type="Proteomes" id="UP000663844">
    <property type="component" value="Unassembled WGS sequence"/>
</dbReference>
<evidence type="ECO:0000256" key="1">
    <source>
        <dbReference type="ARBA" id="ARBA00001946"/>
    </source>
</evidence>
<evidence type="ECO:0000256" key="4">
    <source>
        <dbReference type="ARBA" id="ARBA00022759"/>
    </source>
</evidence>
<keyword evidence="5" id="KW-0227">DNA damage</keyword>
<dbReference type="GO" id="GO:0017108">
    <property type="term" value="F:5'-flap endonuclease activity"/>
    <property type="evidence" value="ECO:0007669"/>
    <property type="project" value="TreeGrafter"/>
</dbReference>
<evidence type="ECO:0000313" key="11">
    <source>
        <dbReference type="Proteomes" id="UP000663844"/>
    </source>
</evidence>
<keyword evidence="3" id="KW-0479">Metal-binding</keyword>
<evidence type="ECO:0000256" key="8">
    <source>
        <dbReference type="ARBA" id="ARBA00023204"/>
    </source>
</evidence>
<dbReference type="AlphaFoldDB" id="A0A820JMN0"/>
<dbReference type="GO" id="GO:0008821">
    <property type="term" value="F:crossover junction DNA endonuclease activity"/>
    <property type="evidence" value="ECO:0007669"/>
    <property type="project" value="UniProtKB-ARBA"/>
</dbReference>
<protein>
    <submittedName>
        <fullName evidence="10">Uncharacterized protein</fullName>
    </submittedName>
</protein>
<reference evidence="10" key="1">
    <citation type="submission" date="2021-02" db="EMBL/GenBank/DDBJ databases">
        <authorList>
            <person name="Nowell W R."/>
        </authorList>
    </citation>
    <scope>NUCLEOTIDE SEQUENCE</scope>
</reference>
<comment type="cofactor">
    <cofactor evidence="1">
        <name>Mg(2+)</name>
        <dbReference type="ChEBI" id="CHEBI:18420"/>
    </cofactor>
</comment>
<dbReference type="GO" id="GO:0000400">
    <property type="term" value="F:four-way junction DNA binding"/>
    <property type="evidence" value="ECO:0007669"/>
    <property type="project" value="TreeGrafter"/>
</dbReference>
<gene>
    <name evidence="10" type="ORF">OXD698_LOCUS47620</name>
</gene>
<evidence type="ECO:0000256" key="3">
    <source>
        <dbReference type="ARBA" id="ARBA00022723"/>
    </source>
</evidence>
<comment type="caution">
    <text evidence="10">The sequence shown here is derived from an EMBL/GenBank/DDBJ whole genome shotgun (WGS) entry which is preliminary data.</text>
</comment>